<dbReference type="Pfam" id="PF10451">
    <property type="entry name" value="Stn1"/>
    <property type="match status" value="2"/>
</dbReference>
<feature type="domain" description="CST complex subunit Stn1 N-terminal" evidence="10">
    <location>
        <begin position="46"/>
        <end position="87"/>
    </location>
</feature>
<dbReference type="InterPro" id="IPR012340">
    <property type="entry name" value="NA-bd_OB-fold"/>
</dbReference>
<dbReference type="PANTHER" id="PTHR13989:SF33">
    <property type="entry name" value="CST COMPLEX SUBUNIT STN1"/>
    <property type="match status" value="1"/>
</dbReference>
<dbReference type="Gene3D" id="2.40.50.140">
    <property type="entry name" value="Nucleic acid-binding proteins"/>
    <property type="match status" value="1"/>
</dbReference>
<evidence type="ECO:0000256" key="8">
    <source>
        <dbReference type="ARBA" id="ARBA00030039"/>
    </source>
</evidence>
<evidence type="ECO:0000259" key="10">
    <source>
        <dbReference type="Pfam" id="PF10451"/>
    </source>
</evidence>
<comment type="subcellular location">
    <subcellularLocation>
        <location evidence="2">Chromosome</location>
        <location evidence="2">Telomere</location>
    </subcellularLocation>
    <subcellularLocation>
        <location evidence="1">Nucleus</location>
    </subcellularLocation>
</comment>
<dbReference type="Proteomes" id="UP000236546">
    <property type="component" value="Unassembled WGS sequence"/>
</dbReference>
<comment type="caution">
    <text evidence="11">The sequence shown here is derived from an EMBL/GenBank/DDBJ whole genome shotgun (WGS) entry which is preliminary data.</text>
</comment>
<dbReference type="AlphaFoldDB" id="A0A2K0T9E4"/>
<proteinExistence type="predicted"/>
<dbReference type="OrthoDB" id="77828at2759"/>
<dbReference type="GO" id="GO:0003677">
    <property type="term" value="F:DNA binding"/>
    <property type="evidence" value="ECO:0007669"/>
    <property type="project" value="UniProtKB-KW"/>
</dbReference>
<sequence>MSETSKPTLYPRYCFHLSPTVNTWCLLHAAEIHALDQHAGFDAEHFYFYNNLPIKWVRIVGVVVAVEQFVNRRLYSIDDSSGSNIFAVTTASISAEPKNEVAACEPRAMTEARAADLQQADPYADIDVGTVVDVKGGLSTYRDERQINIEKMVIVKNTAQEVVLWEKRTKFHRDILDIPWLLRDKDIRHCRREAERSEAKKEQKRVKEEEEKKQPRKKAADAKLPVRGMKRKGSDDDGAAKRMRMIIKEHALTGKYSALGL</sequence>
<feature type="region of interest" description="Disordered" evidence="9">
    <location>
        <begin position="193"/>
        <end position="241"/>
    </location>
</feature>
<evidence type="ECO:0000256" key="2">
    <source>
        <dbReference type="ARBA" id="ARBA00004574"/>
    </source>
</evidence>
<keyword evidence="6" id="KW-0238">DNA-binding</keyword>
<dbReference type="GO" id="GO:0000781">
    <property type="term" value="C:chromosome, telomeric region"/>
    <property type="evidence" value="ECO:0007669"/>
    <property type="project" value="UniProtKB-SubCell"/>
</dbReference>
<dbReference type="EMBL" id="MTYH01000051">
    <property type="protein sequence ID" value="PNP42145.1"/>
    <property type="molecule type" value="Genomic_DNA"/>
</dbReference>
<dbReference type="InterPro" id="IPR040260">
    <property type="entry name" value="RFA2-like"/>
</dbReference>
<name>A0A2K0T9E4_9HYPO</name>
<keyword evidence="4" id="KW-0158">Chromosome</keyword>
<evidence type="ECO:0000256" key="1">
    <source>
        <dbReference type="ARBA" id="ARBA00004123"/>
    </source>
</evidence>
<dbReference type="SUPFAM" id="SSF50249">
    <property type="entry name" value="Nucleic acid-binding proteins"/>
    <property type="match status" value="1"/>
</dbReference>
<feature type="domain" description="CST complex subunit Stn1 N-terminal" evidence="10">
    <location>
        <begin position="124"/>
        <end position="214"/>
    </location>
</feature>
<evidence type="ECO:0000256" key="7">
    <source>
        <dbReference type="ARBA" id="ARBA00023242"/>
    </source>
</evidence>
<dbReference type="GO" id="GO:0005634">
    <property type="term" value="C:nucleus"/>
    <property type="evidence" value="ECO:0007669"/>
    <property type="project" value="UniProtKB-SubCell"/>
</dbReference>
<gene>
    <name evidence="11" type="ORF">TGAMA5MH_05826</name>
</gene>
<accession>A0A2K0T9E4</accession>
<organism evidence="11 12">
    <name type="scientific">Trichoderma gamsii</name>
    <dbReference type="NCBI Taxonomy" id="398673"/>
    <lineage>
        <taxon>Eukaryota</taxon>
        <taxon>Fungi</taxon>
        <taxon>Dikarya</taxon>
        <taxon>Ascomycota</taxon>
        <taxon>Pezizomycotina</taxon>
        <taxon>Sordariomycetes</taxon>
        <taxon>Hypocreomycetidae</taxon>
        <taxon>Hypocreales</taxon>
        <taxon>Hypocreaceae</taxon>
        <taxon>Trichoderma</taxon>
    </lineage>
</organism>
<evidence type="ECO:0000256" key="9">
    <source>
        <dbReference type="SAM" id="MobiDB-lite"/>
    </source>
</evidence>
<evidence type="ECO:0000256" key="3">
    <source>
        <dbReference type="ARBA" id="ARBA00017411"/>
    </source>
</evidence>
<feature type="compositionally biased region" description="Basic and acidic residues" evidence="9">
    <location>
        <begin position="232"/>
        <end position="241"/>
    </location>
</feature>
<evidence type="ECO:0000256" key="4">
    <source>
        <dbReference type="ARBA" id="ARBA00022454"/>
    </source>
</evidence>
<dbReference type="InterPro" id="IPR018856">
    <property type="entry name" value="Stn1_N"/>
</dbReference>
<feature type="compositionally biased region" description="Basic and acidic residues" evidence="9">
    <location>
        <begin position="193"/>
        <end position="221"/>
    </location>
</feature>
<protein>
    <recommendedName>
        <fullName evidence="3">CST complex subunit STN1</fullName>
    </recommendedName>
    <alternativeName>
        <fullName evidence="8">Suppressor of cdc thirteen homolog</fullName>
    </alternativeName>
</protein>
<evidence type="ECO:0000256" key="6">
    <source>
        <dbReference type="ARBA" id="ARBA00023125"/>
    </source>
</evidence>
<keyword evidence="5" id="KW-0779">Telomere</keyword>
<evidence type="ECO:0000313" key="11">
    <source>
        <dbReference type="EMBL" id="PNP42145.1"/>
    </source>
</evidence>
<evidence type="ECO:0000313" key="12">
    <source>
        <dbReference type="Proteomes" id="UP000236546"/>
    </source>
</evidence>
<keyword evidence="7" id="KW-0539">Nucleus</keyword>
<evidence type="ECO:0000256" key="5">
    <source>
        <dbReference type="ARBA" id="ARBA00022895"/>
    </source>
</evidence>
<reference evidence="11 12" key="1">
    <citation type="submission" date="2017-02" db="EMBL/GenBank/DDBJ databases">
        <title>Genomes of Trichoderma spp. with biocontrol activity.</title>
        <authorList>
            <person name="Gardiner D."/>
            <person name="Kazan K."/>
            <person name="Vos C."/>
            <person name="Harvey P."/>
        </authorList>
    </citation>
    <scope>NUCLEOTIDE SEQUENCE [LARGE SCALE GENOMIC DNA]</scope>
    <source>
        <strain evidence="11 12">A5MH</strain>
    </source>
</reference>
<dbReference type="PANTHER" id="PTHR13989">
    <property type="entry name" value="REPLICATION PROTEIN A-RELATED"/>
    <property type="match status" value="1"/>
</dbReference>